<gene>
    <name evidence="2" type="ORF">M6B38_161005</name>
</gene>
<feature type="region of interest" description="Disordered" evidence="1">
    <location>
        <begin position="39"/>
        <end position="84"/>
    </location>
</feature>
<protein>
    <submittedName>
        <fullName evidence="2">Leucine-rich repeat extensin-like protein 7</fullName>
    </submittedName>
</protein>
<evidence type="ECO:0000313" key="2">
    <source>
        <dbReference type="EMBL" id="KAJ6809249.1"/>
    </source>
</evidence>
<accession>A0AAX6EZG4</accession>
<dbReference type="EMBL" id="JANAVB010033019">
    <property type="protein sequence ID" value="KAJ6809249.1"/>
    <property type="molecule type" value="Genomic_DNA"/>
</dbReference>
<evidence type="ECO:0000313" key="3">
    <source>
        <dbReference type="Proteomes" id="UP001140949"/>
    </source>
</evidence>
<dbReference type="AlphaFoldDB" id="A0AAX6EZG4"/>
<reference evidence="2" key="2">
    <citation type="submission" date="2023-04" db="EMBL/GenBank/DDBJ databases">
        <authorList>
            <person name="Bruccoleri R.E."/>
            <person name="Oakeley E.J."/>
            <person name="Faust A.-M."/>
            <person name="Dessus-Babus S."/>
            <person name="Altorfer M."/>
            <person name="Burckhardt D."/>
            <person name="Oertli M."/>
            <person name="Naumann U."/>
            <person name="Petersen F."/>
            <person name="Wong J."/>
        </authorList>
    </citation>
    <scope>NUCLEOTIDE SEQUENCE</scope>
    <source>
        <strain evidence="2">GSM-AAB239-AS_SAM_17_03QT</strain>
        <tissue evidence="2">Leaf</tissue>
    </source>
</reference>
<keyword evidence="3" id="KW-1185">Reference proteome</keyword>
<reference evidence="2" key="1">
    <citation type="journal article" date="2023" name="GigaByte">
        <title>Genome assembly of the bearded iris, Iris pallida Lam.</title>
        <authorList>
            <person name="Bruccoleri R.E."/>
            <person name="Oakeley E.J."/>
            <person name="Faust A.M.E."/>
            <person name="Altorfer M."/>
            <person name="Dessus-Babus S."/>
            <person name="Burckhardt D."/>
            <person name="Oertli M."/>
            <person name="Naumann U."/>
            <person name="Petersen F."/>
            <person name="Wong J."/>
        </authorList>
    </citation>
    <scope>NUCLEOTIDE SEQUENCE</scope>
    <source>
        <strain evidence="2">GSM-AAB239-AS_SAM_17_03QT</strain>
    </source>
</reference>
<feature type="compositionally biased region" description="Low complexity" evidence="1">
    <location>
        <begin position="59"/>
        <end position="69"/>
    </location>
</feature>
<name>A0AAX6EZG4_IRIPA</name>
<sequence length="192" mass="21201">MRCPMTMPHHHPHPRRRTELEAASICRRVLPSALAVEPCRGRSVPSGRSGGTRRRRRPGTSARPLLRAAPLPPNAAQPSREPRPPLSEFAVQIRAGESPQPIPDVPLSTARVATDRRTAAARPDLSDVPPHAAVADSSAGEHLSLSILSHQFVLCPVLCSFYSCWDGFLFWDWEQGMGSWPTVFIYIPYTEV</sequence>
<evidence type="ECO:0000256" key="1">
    <source>
        <dbReference type="SAM" id="MobiDB-lite"/>
    </source>
</evidence>
<dbReference type="Proteomes" id="UP001140949">
    <property type="component" value="Unassembled WGS sequence"/>
</dbReference>
<proteinExistence type="predicted"/>
<organism evidence="2 3">
    <name type="scientific">Iris pallida</name>
    <name type="common">Sweet iris</name>
    <dbReference type="NCBI Taxonomy" id="29817"/>
    <lineage>
        <taxon>Eukaryota</taxon>
        <taxon>Viridiplantae</taxon>
        <taxon>Streptophyta</taxon>
        <taxon>Embryophyta</taxon>
        <taxon>Tracheophyta</taxon>
        <taxon>Spermatophyta</taxon>
        <taxon>Magnoliopsida</taxon>
        <taxon>Liliopsida</taxon>
        <taxon>Asparagales</taxon>
        <taxon>Iridaceae</taxon>
        <taxon>Iridoideae</taxon>
        <taxon>Irideae</taxon>
        <taxon>Iris</taxon>
    </lineage>
</organism>
<comment type="caution">
    <text evidence="2">The sequence shown here is derived from an EMBL/GenBank/DDBJ whole genome shotgun (WGS) entry which is preliminary data.</text>
</comment>